<gene>
    <name evidence="1" type="ORF">H8R25_14810</name>
</gene>
<dbReference type="AlphaFoldDB" id="A0A923N2N9"/>
<reference evidence="1 2" key="1">
    <citation type="submission" date="2020-08" db="EMBL/GenBank/DDBJ databases">
        <title>Description of novel Flavobacterium F-392 isolate.</title>
        <authorList>
            <person name="Saticioglu I.B."/>
            <person name="Duman M."/>
            <person name="Altun S."/>
        </authorList>
    </citation>
    <scope>NUCLEOTIDE SEQUENCE [LARGE SCALE GENOMIC DNA]</scope>
    <source>
        <strain evidence="1 2">F-392</strain>
    </source>
</reference>
<comment type="caution">
    <text evidence="1">The sequence shown here is derived from an EMBL/GenBank/DDBJ whole genome shotgun (WGS) entry which is preliminary data.</text>
</comment>
<proteinExistence type="predicted"/>
<dbReference type="Pfam" id="PF12636">
    <property type="entry name" value="DUF3781"/>
    <property type="match status" value="1"/>
</dbReference>
<keyword evidence="2" id="KW-1185">Reference proteome</keyword>
<protein>
    <submittedName>
        <fullName evidence="1">DUF3781 domain-containing protein</fullName>
    </submittedName>
</protein>
<dbReference type="InterPro" id="IPR024229">
    <property type="entry name" value="DUF3781"/>
</dbReference>
<name>A0A923N2N9_9FLAO</name>
<evidence type="ECO:0000313" key="1">
    <source>
        <dbReference type="EMBL" id="MBC5845700.1"/>
    </source>
</evidence>
<organism evidence="1 2">
    <name type="scientific">Flavobacterium muglaense</name>
    <dbReference type="NCBI Taxonomy" id="2764716"/>
    <lineage>
        <taxon>Bacteria</taxon>
        <taxon>Pseudomonadati</taxon>
        <taxon>Bacteroidota</taxon>
        <taxon>Flavobacteriia</taxon>
        <taxon>Flavobacteriales</taxon>
        <taxon>Flavobacteriaceae</taxon>
        <taxon>Flavobacterium</taxon>
    </lineage>
</organism>
<evidence type="ECO:0000313" key="2">
    <source>
        <dbReference type="Proteomes" id="UP000641454"/>
    </source>
</evidence>
<accession>A0A923N2N9</accession>
<dbReference type="EMBL" id="JACRUL010000048">
    <property type="protein sequence ID" value="MBC5845700.1"/>
    <property type="molecule type" value="Genomic_DNA"/>
</dbReference>
<sequence>MNTIKTEILDNLCYTDLVYQRINKKLKTNFSNDQIETMLVAVLNETELSCFDKRGKNFYVSNEKNNIRITINSYTFRVITVDRINK</sequence>
<dbReference type="Proteomes" id="UP000641454">
    <property type="component" value="Unassembled WGS sequence"/>
</dbReference>
<dbReference type="RefSeq" id="WP_187020631.1">
    <property type="nucleotide sequence ID" value="NZ_JACRUK010000050.1"/>
</dbReference>